<dbReference type="FunCoup" id="D3BME8">
    <property type="interactions" value="167"/>
</dbReference>
<organism evidence="1 2">
    <name type="scientific">Heterostelium pallidum (strain ATCC 26659 / Pp 5 / PN500)</name>
    <name type="common">Cellular slime mold</name>
    <name type="synonym">Polysphondylium pallidum</name>
    <dbReference type="NCBI Taxonomy" id="670386"/>
    <lineage>
        <taxon>Eukaryota</taxon>
        <taxon>Amoebozoa</taxon>
        <taxon>Evosea</taxon>
        <taxon>Eumycetozoa</taxon>
        <taxon>Dictyostelia</taxon>
        <taxon>Acytosteliales</taxon>
        <taxon>Acytosteliaceae</taxon>
        <taxon>Heterostelium</taxon>
    </lineage>
</organism>
<dbReference type="AlphaFoldDB" id="D3BME8"/>
<name>D3BME8_HETP5</name>
<protein>
    <submittedName>
        <fullName evidence="1">Proteosomal alpha-subunit 7-1</fullName>
    </submittedName>
</protein>
<dbReference type="SUPFAM" id="SSF56849">
    <property type="entry name" value="delta-Endotoxin (insectocide), N-terminal domain"/>
    <property type="match status" value="1"/>
</dbReference>
<sequence length="464" mass="52643">MSTEHHHHHHHHEHHQHATDKFIKEGRPILIGDISEADRKGIQQRLDHIHAVKDDSGSIITANDWGQLIGVVIGFTPYVGPLLKAGFNIIWGKLFSKESQYITKDQFNQEMTELYTKVENMVNEKLDQNEINRCSAMFADCQNRGNNFNDLLTLLTQRQAAKAGFIVDTKHGHWVKPAAHLANLADDNLKEMIRSEFLSYRDFLEGAIINFSQPMYAHILGNLLSMTMFIYANMMRDAALQGIGWGFPDDYVNGSGKVKGLKAILHDKIQQYHMDLTRYLPDNGWTLSGSINELDFFEYPQPVKRVTINNGVFDCSDPNTAFKVFKCDPSGIAGYSLDSHYDTVSGYNPPLISSSPWKHKFSVVRNNPSPGTQFGNFVMSFAMYNGYGINLYVNGTKYDVIATDGHKNGTRSCYYYNEWIVKYGQSYSDNSIFSIPIQLSGTRFDFEIESGSGELNSLEFTFNY</sequence>
<accession>D3BME8</accession>
<dbReference type="Gene3D" id="1.20.190.10">
    <property type="entry name" value="Pesticidal crystal protein, N-terminal domain"/>
    <property type="match status" value="1"/>
</dbReference>
<evidence type="ECO:0000313" key="1">
    <source>
        <dbReference type="EMBL" id="EFA77160.1"/>
    </source>
</evidence>
<dbReference type="PANTHER" id="PTHR35598">
    <property type="entry name" value="ENDOTOXIN_N DOMAIN-CONTAINING PROTEIN"/>
    <property type="match status" value="1"/>
</dbReference>
<dbReference type="PANTHER" id="PTHR35598:SF4">
    <property type="entry name" value="PESTICIDAL CRYSTAL PROTEIN N-TERMINAL DOMAIN-CONTAINING PROTEIN"/>
    <property type="match status" value="1"/>
</dbReference>
<dbReference type="EMBL" id="ADBJ01000043">
    <property type="protein sequence ID" value="EFA77160.1"/>
    <property type="molecule type" value="Genomic_DNA"/>
</dbReference>
<gene>
    <name evidence="1" type="primary">prtB</name>
    <name evidence="1" type="ORF">PPL_12368</name>
</gene>
<reference evidence="1 2" key="1">
    <citation type="journal article" date="2011" name="Genome Res.">
        <title>Phylogeny-wide analysis of social amoeba genomes highlights ancient origins for complex intercellular communication.</title>
        <authorList>
            <person name="Heidel A.J."/>
            <person name="Lawal H.M."/>
            <person name="Felder M."/>
            <person name="Schilde C."/>
            <person name="Helps N.R."/>
            <person name="Tunggal B."/>
            <person name="Rivero F."/>
            <person name="John U."/>
            <person name="Schleicher M."/>
            <person name="Eichinger L."/>
            <person name="Platzer M."/>
            <person name="Noegel A.A."/>
            <person name="Schaap P."/>
            <person name="Gloeckner G."/>
        </authorList>
    </citation>
    <scope>NUCLEOTIDE SEQUENCE [LARGE SCALE GENOMIC DNA]</scope>
    <source>
        <strain evidence="2">ATCC 26659 / Pp 5 / PN500</strain>
    </source>
</reference>
<dbReference type="InParanoid" id="D3BME8"/>
<dbReference type="RefSeq" id="XP_020429289.1">
    <property type="nucleotide sequence ID" value="XM_020583102.1"/>
</dbReference>
<dbReference type="Proteomes" id="UP000001396">
    <property type="component" value="Unassembled WGS sequence"/>
</dbReference>
<evidence type="ECO:0000313" key="2">
    <source>
        <dbReference type="Proteomes" id="UP000001396"/>
    </source>
</evidence>
<proteinExistence type="predicted"/>
<comment type="caution">
    <text evidence="1">The sequence shown here is derived from an EMBL/GenBank/DDBJ whole genome shotgun (WGS) entry which is preliminary data.</text>
</comment>
<dbReference type="InterPro" id="IPR036716">
    <property type="entry name" value="Pest_crys_N_sf"/>
</dbReference>
<dbReference type="OMA" id="ACHPAIN"/>
<dbReference type="GeneID" id="31367835"/>
<dbReference type="GO" id="GO:0090729">
    <property type="term" value="F:toxin activity"/>
    <property type="evidence" value="ECO:0007669"/>
    <property type="project" value="InterPro"/>
</dbReference>
<keyword evidence="2" id="KW-1185">Reference proteome</keyword>